<sequence length="176" mass="18573">MTGPLTDADSGDQSHISTSSTAATESKPVSVQTDRVGQDGNETFSDTIAAVVSAILALVFLIVIVSIIRVIRKRRRELQGNRMGQPVVHTISPQMFGANTTVFRNAQQENPVTWEPVVSSSSYIPRSAELDNSLYGFTSLDVPSEDQGATASLPTTTTATTSSNTLAVASTSSPAI</sequence>
<protein>
    <submittedName>
        <fullName evidence="4">Uncharacterized protein LOC101860801</fullName>
    </submittedName>
</protein>
<feature type="region of interest" description="Disordered" evidence="1">
    <location>
        <begin position="1"/>
        <end position="38"/>
    </location>
</feature>
<keyword evidence="2" id="KW-0812">Transmembrane</keyword>
<name>A0ABM0JK18_APLCA</name>
<dbReference type="RefSeq" id="XP_005095520.1">
    <property type="nucleotide sequence ID" value="XM_005095463.3"/>
</dbReference>
<feature type="compositionally biased region" description="Polar residues" evidence="1">
    <location>
        <begin position="11"/>
        <end position="38"/>
    </location>
</feature>
<evidence type="ECO:0000313" key="3">
    <source>
        <dbReference type="Proteomes" id="UP000694888"/>
    </source>
</evidence>
<dbReference type="GeneID" id="101860801"/>
<dbReference type="Proteomes" id="UP000694888">
    <property type="component" value="Unplaced"/>
</dbReference>
<proteinExistence type="predicted"/>
<gene>
    <name evidence="4" type="primary">LOC101860801</name>
</gene>
<keyword evidence="2" id="KW-1133">Transmembrane helix</keyword>
<organism evidence="3 4">
    <name type="scientific">Aplysia californica</name>
    <name type="common">California sea hare</name>
    <dbReference type="NCBI Taxonomy" id="6500"/>
    <lineage>
        <taxon>Eukaryota</taxon>
        <taxon>Metazoa</taxon>
        <taxon>Spiralia</taxon>
        <taxon>Lophotrochozoa</taxon>
        <taxon>Mollusca</taxon>
        <taxon>Gastropoda</taxon>
        <taxon>Heterobranchia</taxon>
        <taxon>Euthyneura</taxon>
        <taxon>Tectipleura</taxon>
        <taxon>Aplysiida</taxon>
        <taxon>Aplysioidea</taxon>
        <taxon>Aplysiidae</taxon>
        <taxon>Aplysia</taxon>
    </lineage>
</organism>
<feature type="transmembrane region" description="Helical" evidence="2">
    <location>
        <begin position="48"/>
        <end position="71"/>
    </location>
</feature>
<keyword evidence="2" id="KW-0472">Membrane</keyword>
<evidence type="ECO:0000256" key="2">
    <source>
        <dbReference type="SAM" id="Phobius"/>
    </source>
</evidence>
<reference evidence="4" key="1">
    <citation type="submission" date="2025-08" db="UniProtKB">
        <authorList>
            <consortium name="RefSeq"/>
        </authorList>
    </citation>
    <scope>IDENTIFICATION</scope>
</reference>
<accession>A0ABM0JK18</accession>
<keyword evidence="3" id="KW-1185">Reference proteome</keyword>
<evidence type="ECO:0000256" key="1">
    <source>
        <dbReference type="SAM" id="MobiDB-lite"/>
    </source>
</evidence>
<evidence type="ECO:0000313" key="4">
    <source>
        <dbReference type="RefSeq" id="XP_005095520.1"/>
    </source>
</evidence>